<protein>
    <submittedName>
        <fullName evidence="2">Uncharacterized protein</fullName>
    </submittedName>
</protein>
<dbReference type="Proteomes" id="UP000547674">
    <property type="component" value="Unassembled WGS sequence"/>
</dbReference>
<accession>A0A7Y2H2H4</accession>
<gene>
    <name evidence="2" type="ORF">HKN21_10090</name>
</gene>
<keyword evidence="1" id="KW-0732">Signal</keyword>
<comment type="caution">
    <text evidence="2">The sequence shown here is derived from an EMBL/GenBank/DDBJ whole genome shotgun (WGS) entry which is preliminary data.</text>
</comment>
<dbReference type="EMBL" id="JABDJR010000403">
    <property type="protein sequence ID" value="NNF07099.1"/>
    <property type="molecule type" value="Genomic_DNA"/>
</dbReference>
<evidence type="ECO:0000256" key="1">
    <source>
        <dbReference type="SAM" id="SignalP"/>
    </source>
</evidence>
<sequence length="122" mass="13027">MLKRLFILGISLALCCGVLVQAQTASAQRGHGTEACASACWAEYQAELANCAQACMIGGVYDIGCYVQCIQIAYNELQACLSACGIEVVDSQVELEEETDLADDNTAKPVRNEAALLTFTLK</sequence>
<feature type="chain" id="PRO_5031005240" evidence="1">
    <location>
        <begin position="28"/>
        <end position="122"/>
    </location>
</feature>
<reference evidence="2 3" key="1">
    <citation type="submission" date="2020-03" db="EMBL/GenBank/DDBJ databases">
        <title>Metabolic flexibility allows generalist bacteria to become dominant in a frequently disturbed ecosystem.</title>
        <authorList>
            <person name="Chen Y.-J."/>
            <person name="Leung P.M."/>
            <person name="Bay S.K."/>
            <person name="Hugenholtz P."/>
            <person name="Kessler A.J."/>
            <person name="Shelley G."/>
            <person name="Waite D.W."/>
            <person name="Cook P.L."/>
            <person name="Greening C."/>
        </authorList>
    </citation>
    <scope>NUCLEOTIDE SEQUENCE [LARGE SCALE GENOMIC DNA]</scope>
    <source>
        <strain evidence="2">SS_bin_28</strain>
    </source>
</reference>
<organism evidence="2 3">
    <name type="scientific">Eiseniibacteriota bacterium</name>
    <dbReference type="NCBI Taxonomy" id="2212470"/>
    <lineage>
        <taxon>Bacteria</taxon>
        <taxon>Candidatus Eiseniibacteriota</taxon>
    </lineage>
</organism>
<dbReference type="AlphaFoldDB" id="A0A7Y2H2H4"/>
<proteinExistence type="predicted"/>
<evidence type="ECO:0000313" key="2">
    <source>
        <dbReference type="EMBL" id="NNF07099.1"/>
    </source>
</evidence>
<name>A0A7Y2H2H4_UNCEI</name>
<feature type="signal peptide" evidence="1">
    <location>
        <begin position="1"/>
        <end position="27"/>
    </location>
</feature>
<evidence type="ECO:0000313" key="3">
    <source>
        <dbReference type="Proteomes" id="UP000547674"/>
    </source>
</evidence>